<evidence type="ECO:0000256" key="6">
    <source>
        <dbReference type="ARBA" id="ARBA00022989"/>
    </source>
</evidence>
<keyword evidence="4 10" id="KW-0813">Transport</keyword>
<evidence type="ECO:0000256" key="3">
    <source>
        <dbReference type="ARBA" id="ARBA00018074"/>
    </source>
</evidence>
<keyword evidence="5 10" id="KW-0812">Transmembrane</keyword>
<evidence type="ECO:0000256" key="5">
    <source>
        <dbReference type="ARBA" id="ARBA00022692"/>
    </source>
</evidence>
<feature type="transmembrane region" description="Helical" evidence="10">
    <location>
        <begin position="378"/>
        <end position="396"/>
    </location>
</feature>
<evidence type="ECO:0000256" key="1">
    <source>
        <dbReference type="ARBA" id="ARBA00004511"/>
    </source>
</evidence>
<keyword evidence="8 10" id="KW-0445">Lipid transport</keyword>
<dbReference type="OrthoDB" id="2020634at2759"/>
<dbReference type="AlphaFoldDB" id="A0A0G4IR39"/>
<dbReference type="GO" id="GO:0000422">
    <property type="term" value="P:autophagy of mitochondrion"/>
    <property type="evidence" value="ECO:0007669"/>
    <property type="project" value="TreeGrafter"/>
</dbReference>
<evidence type="ECO:0000256" key="9">
    <source>
        <dbReference type="ARBA" id="ARBA00023136"/>
    </source>
</evidence>
<dbReference type="GO" id="GO:0061709">
    <property type="term" value="P:reticulophagy"/>
    <property type="evidence" value="ECO:0007669"/>
    <property type="project" value="TreeGrafter"/>
</dbReference>
<dbReference type="STRING" id="37360.A0A0G4IR39"/>
<feature type="region of interest" description="Disordered" evidence="11">
    <location>
        <begin position="558"/>
        <end position="593"/>
    </location>
</feature>
<dbReference type="GO" id="GO:0034497">
    <property type="term" value="P:protein localization to phagophore assembly site"/>
    <property type="evidence" value="ECO:0007669"/>
    <property type="project" value="TreeGrafter"/>
</dbReference>
<comment type="similarity">
    <text evidence="2 10">Belongs to the ATG9 family.</text>
</comment>
<evidence type="ECO:0000256" key="8">
    <source>
        <dbReference type="ARBA" id="ARBA00023055"/>
    </source>
</evidence>
<dbReference type="GO" id="GO:0005776">
    <property type="term" value="C:autophagosome"/>
    <property type="evidence" value="ECO:0007669"/>
    <property type="project" value="TreeGrafter"/>
</dbReference>
<comment type="function">
    <text evidence="10">Phospholipid scramblase involved in autophagy. Cycles between the preautophagosomal structure/phagophore assembly site (PAS) and the cytoplasmic vesicle pool and supplies membrane for the growing autophagosome. Lipid scramblase activity plays a key role in preautophagosomal structure/phagophore assembly by distributing the phospholipids that arrive through ATG2 from the cytoplasmic to the luminal leaflet of the bilayer, thereby driving autophagosomal membrane expansion.</text>
</comment>
<keyword evidence="6 10" id="KW-1133">Transmembrane helix</keyword>
<gene>
    <name evidence="12" type="ORF">PBRA_005839</name>
</gene>
<feature type="transmembrane region" description="Helical" evidence="10">
    <location>
        <begin position="52"/>
        <end position="75"/>
    </location>
</feature>
<keyword evidence="13" id="KW-1185">Reference proteome</keyword>
<evidence type="ECO:0000256" key="7">
    <source>
        <dbReference type="ARBA" id="ARBA00023006"/>
    </source>
</evidence>
<evidence type="ECO:0000256" key="4">
    <source>
        <dbReference type="ARBA" id="ARBA00022448"/>
    </source>
</evidence>
<feature type="transmembrane region" description="Helical" evidence="10">
    <location>
        <begin position="260"/>
        <end position="285"/>
    </location>
</feature>
<protein>
    <recommendedName>
        <fullName evidence="3 10">Autophagy-related protein 9</fullName>
    </recommendedName>
</protein>
<feature type="transmembrane region" description="Helical" evidence="10">
    <location>
        <begin position="110"/>
        <end position="132"/>
    </location>
</feature>
<evidence type="ECO:0000256" key="11">
    <source>
        <dbReference type="SAM" id="MobiDB-lite"/>
    </source>
</evidence>
<sequence length="644" mass="73481">MLSGDDEHGRLSPLLAFDSEQLVATSHRQWAAVQNLDTFFQKIKRGFWRMTLSRIVSLLTLSFTILFSTFLLLYVDWNEVLNCHTRRSCAKIIGIRQDALKNVSFGDAVVIAYFVVFSLYWLWNLTSFLYGLRDGFEMRAFYNTKLNITDDALQTMEWADIVTRLEQLQRSFKISIIKDHDALDISNRILRRDNYFIAMVNCNILDLSIPFLTKELHVPPILGKSLEWNIRFCVLNSMFHDETFTIPESFFREPERLRRLLVRMACANLILMPFILIFMIIFFFLKNAEELHSRRSYLGPRQWSSLAQWMFREFNEVPHVFKARLNASHEDALAYISQFPPGAISILAQFVAYVSGAIIAVLLLLTASDTALVMDIQILGHSLVYYLVAFTALLAASRSLVATRRPNQDFGVLMSNVFRHTHYMSTLWQEQPQSSIVRREFSRLYPFKVIAFLQEVLCVLTTPLVLGVTLPATVDRVIGFVQQHTVRLPGVGDVCDFATYDFSMFSETRARSSDTAANIAGSIRKVEKSLVSFSMTHPSWCPNRRCVELLSELADQAEPLQQEPEPSQGRTDAAALDSPRHHQHVPLSPDASDLSESTRALALNVSQIVFSGPSSMSHRLDMQAAMMRSIVRTDREDDATRSVV</sequence>
<dbReference type="Pfam" id="PF04109">
    <property type="entry name" value="ATG9"/>
    <property type="match status" value="1"/>
</dbReference>
<keyword evidence="7 10" id="KW-0072">Autophagy</keyword>
<dbReference type="PANTHER" id="PTHR13038:SF10">
    <property type="entry name" value="AUTOPHAGY-RELATED PROTEIN 9"/>
    <property type="match status" value="1"/>
</dbReference>
<accession>A0A0G4IR39</accession>
<dbReference type="GO" id="GO:0034045">
    <property type="term" value="C:phagophore assembly site membrane"/>
    <property type="evidence" value="ECO:0007669"/>
    <property type="project" value="UniProtKB-SubCell"/>
</dbReference>
<keyword evidence="9 10" id="KW-0472">Membrane</keyword>
<evidence type="ECO:0000313" key="13">
    <source>
        <dbReference type="Proteomes" id="UP000039324"/>
    </source>
</evidence>
<dbReference type="Proteomes" id="UP000039324">
    <property type="component" value="Unassembled WGS sequence"/>
</dbReference>
<evidence type="ECO:0000256" key="2">
    <source>
        <dbReference type="ARBA" id="ARBA00006185"/>
    </source>
</evidence>
<proteinExistence type="inferred from homology"/>
<dbReference type="GO" id="GO:0006869">
    <property type="term" value="P:lipid transport"/>
    <property type="evidence" value="ECO:0007669"/>
    <property type="project" value="UniProtKB-KW"/>
</dbReference>
<dbReference type="PANTHER" id="PTHR13038">
    <property type="entry name" value="APG9 AUTOPHAGY 9"/>
    <property type="match status" value="1"/>
</dbReference>
<dbReference type="EMBL" id="CDSF01000080">
    <property type="protein sequence ID" value="CEO97725.1"/>
    <property type="molecule type" value="Genomic_DNA"/>
</dbReference>
<dbReference type="InterPro" id="IPR007241">
    <property type="entry name" value="Autophagy-rel_prot_9"/>
</dbReference>
<dbReference type="OMA" id="IPTGECV"/>
<name>A0A0G4IR39_PLABS</name>
<dbReference type="GO" id="GO:0034727">
    <property type="term" value="P:piecemeal microautophagy of the nucleus"/>
    <property type="evidence" value="ECO:0007669"/>
    <property type="project" value="TreeGrafter"/>
</dbReference>
<comment type="subcellular location">
    <subcellularLocation>
        <location evidence="1 10">Preautophagosomal structure membrane</location>
        <topology evidence="1 10">Multi-pass membrane protein</topology>
    </subcellularLocation>
</comment>
<feature type="transmembrane region" description="Helical" evidence="10">
    <location>
        <begin position="343"/>
        <end position="366"/>
    </location>
</feature>
<evidence type="ECO:0000256" key="10">
    <source>
        <dbReference type="RuleBase" id="RU364027"/>
    </source>
</evidence>
<reference evidence="12 13" key="1">
    <citation type="submission" date="2015-02" db="EMBL/GenBank/DDBJ databases">
        <authorList>
            <person name="Chooi Y.-H."/>
        </authorList>
    </citation>
    <scope>NUCLEOTIDE SEQUENCE [LARGE SCALE GENOMIC DNA]</scope>
    <source>
        <strain evidence="12">E3</strain>
    </source>
</reference>
<evidence type="ECO:0000313" key="12">
    <source>
        <dbReference type="EMBL" id="CEO97725.1"/>
    </source>
</evidence>
<organism evidence="12 13">
    <name type="scientific">Plasmodiophora brassicae</name>
    <name type="common">Clubroot disease agent</name>
    <dbReference type="NCBI Taxonomy" id="37360"/>
    <lineage>
        <taxon>Eukaryota</taxon>
        <taxon>Sar</taxon>
        <taxon>Rhizaria</taxon>
        <taxon>Endomyxa</taxon>
        <taxon>Phytomyxea</taxon>
        <taxon>Plasmodiophorida</taxon>
        <taxon>Plasmodiophoridae</taxon>
        <taxon>Plasmodiophora</taxon>
    </lineage>
</organism>